<dbReference type="AlphaFoldDB" id="A0A2P2KRB7"/>
<sequence length="68" mass="8115">MDECMPESKTHFSSELLNFKIDWKVDRSTSKDLRWASLFDLSISFIVFDSNWVERPTRTTQKPFLERA</sequence>
<reference evidence="1" key="1">
    <citation type="submission" date="2018-02" db="EMBL/GenBank/DDBJ databases">
        <title>Rhizophora mucronata_Transcriptome.</title>
        <authorList>
            <person name="Meera S.P."/>
            <person name="Sreeshan A."/>
            <person name="Augustine A."/>
        </authorList>
    </citation>
    <scope>NUCLEOTIDE SEQUENCE</scope>
    <source>
        <tissue evidence="1">Leaf</tissue>
    </source>
</reference>
<dbReference type="EMBL" id="GGEC01027760">
    <property type="protein sequence ID" value="MBX08244.1"/>
    <property type="molecule type" value="Transcribed_RNA"/>
</dbReference>
<accession>A0A2P2KRB7</accession>
<organism evidence="1">
    <name type="scientific">Rhizophora mucronata</name>
    <name type="common">Asiatic mangrove</name>
    <dbReference type="NCBI Taxonomy" id="61149"/>
    <lineage>
        <taxon>Eukaryota</taxon>
        <taxon>Viridiplantae</taxon>
        <taxon>Streptophyta</taxon>
        <taxon>Embryophyta</taxon>
        <taxon>Tracheophyta</taxon>
        <taxon>Spermatophyta</taxon>
        <taxon>Magnoliopsida</taxon>
        <taxon>eudicotyledons</taxon>
        <taxon>Gunneridae</taxon>
        <taxon>Pentapetalae</taxon>
        <taxon>rosids</taxon>
        <taxon>fabids</taxon>
        <taxon>Malpighiales</taxon>
        <taxon>Rhizophoraceae</taxon>
        <taxon>Rhizophora</taxon>
    </lineage>
</organism>
<name>A0A2P2KRB7_RHIMU</name>
<protein>
    <submittedName>
        <fullName evidence="1">Dehydrogenase/reductase SDR family member on chromosome X homolog isoform X2</fullName>
    </submittedName>
</protein>
<proteinExistence type="predicted"/>
<evidence type="ECO:0000313" key="1">
    <source>
        <dbReference type="EMBL" id="MBX08244.1"/>
    </source>
</evidence>